<comment type="caution">
    <text evidence="2">The sequence shown here is derived from an EMBL/GenBank/DDBJ whole genome shotgun (WGS) entry which is preliminary data.</text>
</comment>
<accession>A0ABT4RP81</accession>
<proteinExistence type="predicted"/>
<organism evidence="2 3">
    <name type="scientific">Solirubrobacter deserti</name>
    <dbReference type="NCBI Taxonomy" id="2282478"/>
    <lineage>
        <taxon>Bacteria</taxon>
        <taxon>Bacillati</taxon>
        <taxon>Actinomycetota</taxon>
        <taxon>Thermoleophilia</taxon>
        <taxon>Solirubrobacterales</taxon>
        <taxon>Solirubrobacteraceae</taxon>
        <taxon>Solirubrobacter</taxon>
    </lineage>
</organism>
<evidence type="ECO:0000313" key="3">
    <source>
        <dbReference type="Proteomes" id="UP001147700"/>
    </source>
</evidence>
<keyword evidence="3" id="KW-1185">Reference proteome</keyword>
<dbReference type="EMBL" id="JAPCID010000038">
    <property type="protein sequence ID" value="MDA0140366.1"/>
    <property type="molecule type" value="Genomic_DNA"/>
</dbReference>
<sequence>MRVLAVSGSLRKASHNTALLRAMAEEAPEGVTFTLFDGLEAVPPFNEDREDHPQPPGLARWRNALRTADLVVFATPEYNTTIPGQLKNAVDWASRPFGEESVLWGRPVAVLGASKTGYGAMWSQADLRKALAKAGARVLDAELAIPYAHRVTGDVLRRRAGGYLADVLDAVKVPAR</sequence>
<dbReference type="PANTHER" id="PTHR30543">
    <property type="entry name" value="CHROMATE REDUCTASE"/>
    <property type="match status" value="1"/>
</dbReference>
<gene>
    <name evidence="2" type="ORF">OJ962_22905</name>
</gene>
<evidence type="ECO:0000259" key="1">
    <source>
        <dbReference type="Pfam" id="PF03358"/>
    </source>
</evidence>
<dbReference type="RefSeq" id="WP_202953313.1">
    <property type="nucleotide sequence ID" value="NZ_JAPCID010000038.1"/>
</dbReference>
<dbReference type="Pfam" id="PF03358">
    <property type="entry name" value="FMN_red"/>
    <property type="match status" value="1"/>
</dbReference>
<name>A0ABT4RP81_9ACTN</name>
<dbReference type="Proteomes" id="UP001147700">
    <property type="component" value="Unassembled WGS sequence"/>
</dbReference>
<dbReference type="Gene3D" id="3.40.50.360">
    <property type="match status" value="1"/>
</dbReference>
<feature type="domain" description="NADPH-dependent FMN reductase-like" evidence="1">
    <location>
        <begin position="1"/>
        <end position="149"/>
    </location>
</feature>
<dbReference type="InterPro" id="IPR029039">
    <property type="entry name" value="Flavoprotein-like_sf"/>
</dbReference>
<dbReference type="InterPro" id="IPR005025">
    <property type="entry name" value="FMN_Rdtase-like_dom"/>
</dbReference>
<protein>
    <submittedName>
        <fullName evidence="2">NAD(P)H-dependent oxidoreductase</fullName>
    </submittedName>
</protein>
<dbReference type="SUPFAM" id="SSF52218">
    <property type="entry name" value="Flavoproteins"/>
    <property type="match status" value="1"/>
</dbReference>
<evidence type="ECO:0000313" key="2">
    <source>
        <dbReference type="EMBL" id="MDA0140366.1"/>
    </source>
</evidence>
<dbReference type="InterPro" id="IPR050712">
    <property type="entry name" value="NAD(P)H-dep_reductase"/>
</dbReference>
<dbReference type="PANTHER" id="PTHR30543:SF21">
    <property type="entry name" value="NAD(P)H-DEPENDENT FMN REDUCTASE LOT6"/>
    <property type="match status" value="1"/>
</dbReference>
<reference evidence="2" key="1">
    <citation type="submission" date="2022-10" db="EMBL/GenBank/DDBJ databases">
        <title>The WGS of Solirubrobacter sp. CPCC 204708.</title>
        <authorList>
            <person name="Jiang Z."/>
        </authorList>
    </citation>
    <scope>NUCLEOTIDE SEQUENCE</scope>
    <source>
        <strain evidence="2">CPCC 204708</strain>
    </source>
</reference>